<name>A0A9D4AJ98_9ROSI</name>
<reference evidence="1 2" key="1">
    <citation type="journal article" date="2021" name="Plant Biotechnol. J.">
        <title>Multi-omics assisted identification of the key and species-specific regulatory components of drought-tolerant mechanisms in Gossypium stocksii.</title>
        <authorList>
            <person name="Yu D."/>
            <person name="Ke L."/>
            <person name="Zhang D."/>
            <person name="Wu Y."/>
            <person name="Sun Y."/>
            <person name="Mei J."/>
            <person name="Sun J."/>
            <person name="Sun Y."/>
        </authorList>
    </citation>
    <scope>NUCLEOTIDE SEQUENCE [LARGE SCALE GENOMIC DNA]</scope>
    <source>
        <strain evidence="2">cv. E1</strain>
        <tissue evidence="1">Leaf</tissue>
    </source>
</reference>
<comment type="caution">
    <text evidence="1">The sequence shown here is derived from an EMBL/GenBank/DDBJ whole genome shotgun (WGS) entry which is preliminary data.</text>
</comment>
<dbReference type="AlphaFoldDB" id="A0A9D4AJ98"/>
<dbReference type="Proteomes" id="UP000828251">
    <property type="component" value="Unassembled WGS sequence"/>
</dbReference>
<gene>
    <name evidence="1" type="ORF">J1N35_005446</name>
</gene>
<accession>A0A9D4AJ98</accession>
<evidence type="ECO:0000313" key="2">
    <source>
        <dbReference type="Proteomes" id="UP000828251"/>
    </source>
</evidence>
<keyword evidence="2" id="KW-1185">Reference proteome</keyword>
<sequence length="101" mass="11444">MSGPLLLFIVVRQGKDLNRPQIATQLIRGEPLLTLPKFHLSVSIFLSKDLSPFLRLDPFGHFLSQLTSLAVRSSILLHFSHRELRHFPYQCRQASSGIVGH</sequence>
<organism evidence="1 2">
    <name type="scientific">Gossypium stocksii</name>
    <dbReference type="NCBI Taxonomy" id="47602"/>
    <lineage>
        <taxon>Eukaryota</taxon>
        <taxon>Viridiplantae</taxon>
        <taxon>Streptophyta</taxon>
        <taxon>Embryophyta</taxon>
        <taxon>Tracheophyta</taxon>
        <taxon>Spermatophyta</taxon>
        <taxon>Magnoliopsida</taxon>
        <taxon>eudicotyledons</taxon>
        <taxon>Gunneridae</taxon>
        <taxon>Pentapetalae</taxon>
        <taxon>rosids</taxon>
        <taxon>malvids</taxon>
        <taxon>Malvales</taxon>
        <taxon>Malvaceae</taxon>
        <taxon>Malvoideae</taxon>
        <taxon>Gossypium</taxon>
    </lineage>
</organism>
<evidence type="ECO:0000313" key="1">
    <source>
        <dbReference type="EMBL" id="KAH1122286.1"/>
    </source>
</evidence>
<proteinExistence type="predicted"/>
<dbReference type="EMBL" id="JAIQCV010000002">
    <property type="protein sequence ID" value="KAH1122286.1"/>
    <property type="molecule type" value="Genomic_DNA"/>
</dbReference>
<protein>
    <submittedName>
        <fullName evidence="1">Uncharacterized protein</fullName>
    </submittedName>
</protein>